<organism evidence="1 2">
    <name type="scientific">Araneus ventricosus</name>
    <name type="common">Orbweaver spider</name>
    <name type="synonym">Epeira ventricosa</name>
    <dbReference type="NCBI Taxonomy" id="182803"/>
    <lineage>
        <taxon>Eukaryota</taxon>
        <taxon>Metazoa</taxon>
        <taxon>Ecdysozoa</taxon>
        <taxon>Arthropoda</taxon>
        <taxon>Chelicerata</taxon>
        <taxon>Arachnida</taxon>
        <taxon>Araneae</taxon>
        <taxon>Araneomorphae</taxon>
        <taxon>Entelegynae</taxon>
        <taxon>Araneoidea</taxon>
        <taxon>Araneidae</taxon>
        <taxon>Araneus</taxon>
    </lineage>
</organism>
<evidence type="ECO:0000313" key="1">
    <source>
        <dbReference type="EMBL" id="GBM53369.1"/>
    </source>
</evidence>
<proteinExistence type="predicted"/>
<name>A0A4Y2GKU7_ARAVE</name>
<gene>
    <name evidence="1" type="ORF">AVEN_81923_1</name>
</gene>
<comment type="caution">
    <text evidence="1">The sequence shown here is derived from an EMBL/GenBank/DDBJ whole genome shotgun (WGS) entry which is preliminary data.</text>
</comment>
<accession>A0A4Y2GKU7</accession>
<dbReference type="EMBL" id="BGPR01001415">
    <property type="protein sequence ID" value="GBM53369.1"/>
    <property type="molecule type" value="Genomic_DNA"/>
</dbReference>
<reference evidence="1 2" key="1">
    <citation type="journal article" date="2019" name="Sci. Rep.">
        <title>Orb-weaving spider Araneus ventricosus genome elucidates the spidroin gene catalogue.</title>
        <authorList>
            <person name="Kono N."/>
            <person name="Nakamura H."/>
            <person name="Ohtoshi R."/>
            <person name="Moran D.A.P."/>
            <person name="Shinohara A."/>
            <person name="Yoshida Y."/>
            <person name="Fujiwara M."/>
            <person name="Mori M."/>
            <person name="Tomita M."/>
            <person name="Arakawa K."/>
        </authorList>
    </citation>
    <scope>NUCLEOTIDE SEQUENCE [LARGE SCALE GENOMIC DNA]</scope>
</reference>
<keyword evidence="2" id="KW-1185">Reference proteome</keyword>
<dbReference type="Proteomes" id="UP000499080">
    <property type="component" value="Unassembled WGS sequence"/>
</dbReference>
<evidence type="ECO:0000313" key="2">
    <source>
        <dbReference type="Proteomes" id="UP000499080"/>
    </source>
</evidence>
<protein>
    <submittedName>
        <fullName evidence="1">Uncharacterized protein</fullName>
    </submittedName>
</protein>
<dbReference type="AlphaFoldDB" id="A0A4Y2GKU7"/>
<sequence length="91" mass="10298">MCQLSTTDISKIAVLRSIETEDRPSSNTSKIISEEGNFRIRFLTSGTETENLPSFGKSRFRDYTETEDLPYLTRFGMMIDLRGATVPKINA</sequence>